<dbReference type="GO" id="GO:0004040">
    <property type="term" value="F:amidase activity"/>
    <property type="evidence" value="ECO:0007669"/>
    <property type="project" value="UniProtKB-EC"/>
</dbReference>
<feature type="active site" description="Charge relay system" evidence="5">
    <location>
        <position position="133"/>
    </location>
</feature>
<accession>A0A1L9R6C1</accession>
<dbReference type="Gene3D" id="3.90.1300.10">
    <property type="entry name" value="Amidase signature (AS) domain"/>
    <property type="match status" value="1"/>
</dbReference>
<dbReference type="Pfam" id="PF01425">
    <property type="entry name" value="Amidase"/>
    <property type="match status" value="1"/>
</dbReference>
<dbReference type="PIRSF" id="PIRSF001221">
    <property type="entry name" value="Amidase_fungi"/>
    <property type="match status" value="1"/>
</dbReference>
<evidence type="ECO:0000256" key="4">
    <source>
        <dbReference type="ARBA" id="ARBA00022801"/>
    </source>
</evidence>
<feature type="binding site" evidence="6">
    <location>
        <position position="217"/>
    </location>
    <ligand>
        <name>substrate</name>
    </ligand>
</feature>
<evidence type="ECO:0000256" key="5">
    <source>
        <dbReference type="PIRSR" id="PIRSR001221-1"/>
    </source>
</evidence>
<proteinExistence type="inferred from homology"/>
<dbReference type="EMBL" id="KV878217">
    <property type="protein sequence ID" value="OJJ30433.1"/>
    <property type="molecule type" value="Genomic_DNA"/>
</dbReference>
<dbReference type="OrthoDB" id="6428749at2759"/>
<feature type="binding site" evidence="6">
    <location>
        <position position="191"/>
    </location>
    <ligand>
        <name>substrate</name>
    </ligand>
</feature>
<dbReference type="STRING" id="1073089.A0A1L9R6C1"/>
<keyword evidence="9" id="KW-1185">Reference proteome</keyword>
<dbReference type="SUPFAM" id="SSF75304">
    <property type="entry name" value="Amidase signature (AS) enzymes"/>
    <property type="match status" value="1"/>
</dbReference>
<evidence type="ECO:0000259" key="7">
    <source>
        <dbReference type="Pfam" id="PF01425"/>
    </source>
</evidence>
<dbReference type="PANTHER" id="PTHR46072:SF7">
    <property type="entry name" value="AMIDASE"/>
    <property type="match status" value="1"/>
</dbReference>
<evidence type="ECO:0000313" key="8">
    <source>
        <dbReference type="EMBL" id="OJJ30433.1"/>
    </source>
</evidence>
<evidence type="ECO:0000313" key="9">
    <source>
        <dbReference type="Proteomes" id="UP000184383"/>
    </source>
</evidence>
<comment type="catalytic activity">
    <reaction evidence="1">
        <text>a monocarboxylic acid amide + H2O = a monocarboxylate + NH4(+)</text>
        <dbReference type="Rhea" id="RHEA:12020"/>
        <dbReference type="ChEBI" id="CHEBI:15377"/>
        <dbReference type="ChEBI" id="CHEBI:28938"/>
        <dbReference type="ChEBI" id="CHEBI:35757"/>
        <dbReference type="ChEBI" id="CHEBI:83628"/>
        <dbReference type="EC" id="3.5.1.4"/>
    </reaction>
</comment>
<dbReference type="PANTHER" id="PTHR46072">
    <property type="entry name" value="AMIDASE-RELATED-RELATED"/>
    <property type="match status" value="1"/>
</dbReference>
<dbReference type="PROSITE" id="PS00571">
    <property type="entry name" value="AMIDASES"/>
    <property type="match status" value="1"/>
</dbReference>
<evidence type="ECO:0000256" key="1">
    <source>
        <dbReference type="ARBA" id="ARBA00001311"/>
    </source>
</evidence>
<dbReference type="VEuPathDB" id="FungiDB:ASPWEDRAFT_120867"/>
<feature type="domain" description="Amidase" evidence="7">
    <location>
        <begin position="77"/>
        <end position="550"/>
    </location>
</feature>
<dbReference type="InterPro" id="IPR036928">
    <property type="entry name" value="AS_sf"/>
</dbReference>
<feature type="active site" description="Acyl-ester intermediate" evidence="5">
    <location>
        <position position="241"/>
    </location>
</feature>
<dbReference type="Proteomes" id="UP000184383">
    <property type="component" value="Unassembled WGS sequence"/>
</dbReference>
<dbReference type="EC" id="3.5.1.4" evidence="3"/>
<feature type="active site" description="Charge relay system" evidence="5">
    <location>
        <position position="217"/>
    </location>
</feature>
<gene>
    <name evidence="8" type="ORF">ASPWEDRAFT_120867</name>
</gene>
<evidence type="ECO:0000256" key="3">
    <source>
        <dbReference type="ARBA" id="ARBA00012922"/>
    </source>
</evidence>
<dbReference type="GeneID" id="63744872"/>
<reference evidence="9" key="1">
    <citation type="journal article" date="2017" name="Genome Biol.">
        <title>Comparative genomics reveals high biological diversity and specific adaptations in the industrially and medically important fungal genus Aspergillus.</title>
        <authorList>
            <person name="de Vries R.P."/>
            <person name="Riley R."/>
            <person name="Wiebenga A."/>
            <person name="Aguilar-Osorio G."/>
            <person name="Amillis S."/>
            <person name="Uchima C.A."/>
            <person name="Anderluh G."/>
            <person name="Asadollahi M."/>
            <person name="Askin M."/>
            <person name="Barry K."/>
            <person name="Battaglia E."/>
            <person name="Bayram O."/>
            <person name="Benocci T."/>
            <person name="Braus-Stromeyer S.A."/>
            <person name="Caldana C."/>
            <person name="Canovas D."/>
            <person name="Cerqueira G.C."/>
            <person name="Chen F."/>
            <person name="Chen W."/>
            <person name="Choi C."/>
            <person name="Clum A."/>
            <person name="Dos Santos R.A."/>
            <person name="Damasio A.R."/>
            <person name="Diallinas G."/>
            <person name="Emri T."/>
            <person name="Fekete E."/>
            <person name="Flipphi M."/>
            <person name="Freyberg S."/>
            <person name="Gallo A."/>
            <person name="Gournas C."/>
            <person name="Habgood R."/>
            <person name="Hainaut M."/>
            <person name="Harispe M.L."/>
            <person name="Henrissat B."/>
            <person name="Hilden K.S."/>
            <person name="Hope R."/>
            <person name="Hossain A."/>
            <person name="Karabika E."/>
            <person name="Karaffa L."/>
            <person name="Karanyi Z."/>
            <person name="Krasevec N."/>
            <person name="Kuo A."/>
            <person name="Kusch H."/>
            <person name="LaButti K."/>
            <person name="Lagendijk E.L."/>
            <person name="Lapidus A."/>
            <person name="Levasseur A."/>
            <person name="Lindquist E."/>
            <person name="Lipzen A."/>
            <person name="Logrieco A.F."/>
            <person name="MacCabe A."/>
            <person name="Maekelae M.R."/>
            <person name="Malavazi I."/>
            <person name="Melin P."/>
            <person name="Meyer V."/>
            <person name="Mielnichuk N."/>
            <person name="Miskei M."/>
            <person name="Molnar A.P."/>
            <person name="Mule G."/>
            <person name="Ngan C.Y."/>
            <person name="Orejas M."/>
            <person name="Orosz E."/>
            <person name="Ouedraogo J.P."/>
            <person name="Overkamp K.M."/>
            <person name="Park H.-S."/>
            <person name="Perrone G."/>
            <person name="Piumi F."/>
            <person name="Punt P.J."/>
            <person name="Ram A.F."/>
            <person name="Ramon A."/>
            <person name="Rauscher S."/>
            <person name="Record E."/>
            <person name="Riano-Pachon D.M."/>
            <person name="Robert V."/>
            <person name="Roehrig J."/>
            <person name="Ruller R."/>
            <person name="Salamov A."/>
            <person name="Salih N.S."/>
            <person name="Samson R.A."/>
            <person name="Sandor E."/>
            <person name="Sanguinetti M."/>
            <person name="Schuetze T."/>
            <person name="Sepcic K."/>
            <person name="Shelest E."/>
            <person name="Sherlock G."/>
            <person name="Sophianopoulou V."/>
            <person name="Squina F.M."/>
            <person name="Sun H."/>
            <person name="Susca A."/>
            <person name="Todd R.B."/>
            <person name="Tsang A."/>
            <person name="Unkles S.E."/>
            <person name="van de Wiele N."/>
            <person name="van Rossen-Uffink D."/>
            <person name="Oliveira J.V."/>
            <person name="Vesth T.C."/>
            <person name="Visser J."/>
            <person name="Yu J.-H."/>
            <person name="Zhou M."/>
            <person name="Andersen M.R."/>
            <person name="Archer D.B."/>
            <person name="Baker S.E."/>
            <person name="Benoit I."/>
            <person name="Brakhage A.A."/>
            <person name="Braus G.H."/>
            <person name="Fischer R."/>
            <person name="Frisvad J.C."/>
            <person name="Goldman G.H."/>
            <person name="Houbraken J."/>
            <person name="Oakley B."/>
            <person name="Pocsi I."/>
            <person name="Scazzocchio C."/>
            <person name="Seiboth B."/>
            <person name="vanKuyk P.A."/>
            <person name="Wortman J."/>
            <person name="Dyer P.S."/>
            <person name="Grigoriev I.V."/>
        </authorList>
    </citation>
    <scope>NUCLEOTIDE SEQUENCE [LARGE SCALE GENOMIC DNA]</scope>
    <source>
        <strain evidence="9">DTO 134E9</strain>
    </source>
</reference>
<evidence type="ECO:0000256" key="6">
    <source>
        <dbReference type="PIRSR" id="PIRSR001221-2"/>
    </source>
</evidence>
<keyword evidence="4" id="KW-0378">Hydrolase</keyword>
<comment type="similarity">
    <text evidence="2">Belongs to the amidase family.</text>
</comment>
<dbReference type="InterPro" id="IPR023631">
    <property type="entry name" value="Amidase_dom"/>
</dbReference>
<dbReference type="InterPro" id="IPR020556">
    <property type="entry name" value="Amidase_CS"/>
</dbReference>
<sequence>MTVNTWQSLGAAKRQSILDAIPPKWRIQEPIPPPAELRDVTGPYIQQFLKAREIEITETDAVGIVDKTTTGNWTAVEVTEAFCHRAALAHQLVSCLHEIFFDSAIEDAKRLDAYFAEHKKPIGPLHGLPVSLKDQFHIKGVETTMGYVGWIGTFQGIKNDPRRAVFESELARELRALGAVLYCKTSVPTTLMCGETINGIIQYTFNPRNRLLSSGGSSGGEGALIALRGSPAGIGSDIGGSVRSPSGFNGLFGIRPSAGRIPYEGAANSMDGQSTILSVLGPLATTAQSVKLLFKAILSQQPWFHDPLVLEIPWRDDIERETQALIEQSRTGSSKLSFAIIRHNKQVQPDPPIARAMGMVESTLKRLGHRVIEWNPPSHDVADEIAAKAYGFDGGADITHHLGLSGESLAPQVIVTQGKPQMNAQEVAAVNVQKREYQKLYMEYWNSTAELTGTGRPVDGVLCPVAVHAAAIPGKYGTVGYTTFVNVLDYTTVVIPVTHVDKRVDVVPENMEVLNDIDKANQDEYDAGIYDGAPVGLQLIGRRLQEEKMLTLADYIGAEVEKDQK</sequence>
<organism evidence="8 9">
    <name type="scientific">Aspergillus wentii DTO 134E9</name>
    <dbReference type="NCBI Taxonomy" id="1073089"/>
    <lineage>
        <taxon>Eukaryota</taxon>
        <taxon>Fungi</taxon>
        <taxon>Dikarya</taxon>
        <taxon>Ascomycota</taxon>
        <taxon>Pezizomycotina</taxon>
        <taxon>Eurotiomycetes</taxon>
        <taxon>Eurotiomycetidae</taxon>
        <taxon>Eurotiales</taxon>
        <taxon>Aspergillaceae</taxon>
        <taxon>Aspergillus</taxon>
        <taxon>Aspergillus subgen. Cremei</taxon>
    </lineage>
</organism>
<dbReference type="RefSeq" id="XP_040684110.1">
    <property type="nucleotide sequence ID" value="XM_040829024.1"/>
</dbReference>
<feature type="binding site" evidence="6">
    <location>
        <begin position="238"/>
        <end position="241"/>
    </location>
    <ligand>
        <name>substrate</name>
    </ligand>
</feature>
<name>A0A1L9R6C1_ASPWE</name>
<dbReference type="AlphaFoldDB" id="A0A1L9R6C1"/>
<evidence type="ECO:0000256" key="2">
    <source>
        <dbReference type="ARBA" id="ARBA00009199"/>
    </source>
</evidence>
<protein>
    <recommendedName>
        <fullName evidence="3">amidase</fullName>
        <ecNumber evidence="3">3.5.1.4</ecNumber>
    </recommendedName>
</protein>